<evidence type="ECO:0000256" key="2">
    <source>
        <dbReference type="SAM" id="SignalP"/>
    </source>
</evidence>
<protein>
    <recommendedName>
        <fullName evidence="5">Lipoprotein</fullName>
    </recommendedName>
</protein>
<proteinExistence type="predicted"/>
<feature type="compositionally biased region" description="Polar residues" evidence="1">
    <location>
        <begin position="228"/>
        <end position="239"/>
    </location>
</feature>
<keyword evidence="4" id="KW-1185">Reference proteome</keyword>
<dbReference type="PROSITE" id="PS51257">
    <property type="entry name" value="PROKAR_LIPOPROTEIN"/>
    <property type="match status" value="1"/>
</dbReference>
<name>A0ABV1V3E8_9ACTN</name>
<gene>
    <name evidence="3" type="ORF">ABT276_30410</name>
</gene>
<feature type="signal peptide" evidence="2">
    <location>
        <begin position="1"/>
        <end position="36"/>
    </location>
</feature>
<dbReference type="EMBL" id="JBEPBX010000040">
    <property type="protein sequence ID" value="MER6617560.1"/>
    <property type="molecule type" value="Genomic_DNA"/>
</dbReference>
<reference evidence="3 4" key="1">
    <citation type="submission" date="2024-06" db="EMBL/GenBank/DDBJ databases">
        <title>The Natural Products Discovery Center: Release of the First 8490 Sequenced Strains for Exploring Actinobacteria Biosynthetic Diversity.</title>
        <authorList>
            <person name="Kalkreuter E."/>
            <person name="Kautsar S.A."/>
            <person name="Yang D."/>
            <person name="Bader C.D."/>
            <person name="Teijaro C.N."/>
            <person name="Fluegel L."/>
            <person name="Davis C.M."/>
            <person name="Simpson J.R."/>
            <person name="Lauterbach L."/>
            <person name="Steele A.D."/>
            <person name="Gui C."/>
            <person name="Meng S."/>
            <person name="Li G."/>
            <person name="Viehrig K."/>
            <person name="Ye F."/>
            <person name="Su P."/>
            <person name="Kiefer A.F."/>
            <person name="Nichols A."/>
            <person name="Cepeda A.J."/>
            <person name="Yan W."/>
            <person name="Fan B."/>
            <person name="Jiang Y."/>
            <person name="Adhikari A."/>
            <person name="Zheng C.-J."/>
            <person name="Schuster L."/>
            <person name="Cowan T.M."/>
            <person name="Smanski M.J."/>
            <person name="Chevrette M.G."/>
            <person name="De Carvalho L.P.S."/>
            <person name="Shen B."/>
        </authorList>
    </citation>
    <scope>NUCLEOTIDE SEQUENCE [LARGE SCALE GENOMIC DNA]</scope>
    <source>
        <strain evidence="3 4">NPDC000837</strain>
    </source>
</reference>
<sequence length="239" mass="24902">MLRFHRTGLPRTGRAAAVALAAVTAAAALVSCTSHAGVRDGGPAPTLSPPVRASPLWPQYEPPVPPSTGDPSPTYRQYEAVPSVAVPADGLRAVSVPDLLDKDPNVPKLVRAALTDCPGARCGLRKPVFRELTGDGQDELVVAFDEPNASLTLVQVYRASGGTVRPILIAWGQLGITGETFGHDLVITSTGRDGRFTTRYRWNGTVMAAVAPNDDPAGPTAGPGADSGHSSAPETRTPR</sequence>
<keyword evidence="2" id="KW-0732">Signal</keyword>
<evidence type="ECO:0000256" key="1">
    <source>
        <dbReference type="SAM" id="MobiDB-lite"/>
    </source>
</evidence>
<dbReference type="Proteomes" id="UP001445472">
    <property type="component" value="Unassembled WGS sequence"/>
</dbReference>
<dbReference type="RefSeq" id="WP_351978625.1">
    <property type="nucleotide sequence ID" value="NZ_JBEPBX010000040.1"/>
</dbReference>
<feature type="region of interest" description="Disordered" evidence="1">
    <location>
        <begin position="210"/>
        <end position="239"/>
    </location>
</feature>
<evidence type="ECO:0008006" key="5">
    <source>
        <dbReference type="Google" id="ProtNLM"/>
    </source>
</evidence>
<accession>A0ABV1V3E8</accession>
<evidence type="ECO:0000313" key="3">
    <source>
        <dbReference type="EMBL" id="MER6617560.1"/>
    </source>
</evidence>
<feature type="region of interest" description="Disordered" evidence="1">
    <location>
        <begin position="38"/>
        <end position="75"/>
    </location>
</feature>
<comment type="caution">
    <text evidence="3">The sequence shown here is derived from an EMBL/GenBank/DDBJ whole genome shotgun (WGS) entry which is preliminary data.</text>
</comment>
<feature type="chain" id="PRO_5045964197" description="Lipoprotein" evidence="2">
    <location>
        <begin position="37"/>
        <end position="239"/>
    </location>
</feature>
<organism evidence="3 4">
    <name type="scientific">Streptomyces xantholiticus</name>
    <dbReference type="NCBI Taxonomy" id="68285"/>
    <lineage>
        <taxon>Bacteria</taxon>
        <taxon>Bacillati</taxon>
        <taxon>Actinomycetota</taxon>
        <taxon>Actinomycetes</taxon>
        <taxon>Kitasatosporales</taxon>
        <taxon>Streptomycetaceae</taxon>
        <taxon>Streptomyces</taxon>
    </lineage>
</organism>
<evidence type="ECO:0000313" key="4">
    <source>
        <dbReference type="Proteomes" id="UP001445472"/>
    </source>
</evidence>